<reference evidence="4" key="1">
    <citation type="submission" date="2020-08" db="EMBL/GenBank/DDBJ databases">
        <title>Genome public.</title>
        <authorList>
            <person name="Liu C."/>
            <person name="Sun Q."/>
        </authorList>
    </citation>
    <scope>NUCLEOTIDE SEQUENCE</scope>
    <source>
        <strain evidence="4">NSJ-28</strain>
    </source>
</reference>
<evidence type="ECO:0000256" key="1">
    <source>
        <dbReference type="ARBA" id="ARBA00022737"/>
    </source>
</evidence>
<organism evidence="4 5">
    <name type="scientific">Agathobaculum faecis</name>
    <dbReference type="NCBI Taxonomy" id="2763013"/>
    <lineage>
        <taxon>Bacteria</taxon>
        <taxon>Bacillati</taxon>
        <taxon>Bacillota</taxon>
        <taxon>Clostridia</taxon>
        <taxon>Eubacteriales</taxon>
        <taxon>Butyricicoccaceae</taxon>
        <taxon>Agathobaculum</taxon>
    </lineage>
</organism>
<dbReference type="EMBL" id="JACOPL010000001">
    <property type="protein sequence ID" value="MBC5724121.1"/>
    <property type="molecule type" value="Genomic_DNA"/>
</dbReference>
<comment type="caution">
    <text evidence="4">The sequence shown here is derived from an EMBL/GenBank/DDBJ whole genome shotgun (WGS) entry which is preliminary data.</text>
</comment>
<evidence type="ECO:0000313" key="5">
    <source>
        <dbReference type="Proteomes" id="UP000606499"/>
    </source>
</evidence>
<feature type="domain" description="SLH" evidence="3">
    <location>
        <begin position="18"/>
        <end position="80"/>
    </location>
</feature>
<keyword evidence="5" id="KW-1185">Reference proteome</keyword>
<dbReference type="PROSITE" id="PS51272">
    <property type="entry name" value="SLH"/>
    <property type="match status" value="2"/>
</dbReference>
<feature type="signal peptide" evidence="2">
    <location>
        <begin position="1"/>
        <end position="21"/>
    </location>
</feature>
<evidence type="ECO:0000313" key="4">
    <source>
        <dbReference type="EMBL" id="MBC5724121.1"/>
    </source>
</evidence>
<dbReference type="InterPro" id="IPR001119">
    <property type="entry name" value="SLH_dom"/>
</dbReference>
<accession>A0A923LRV0</accession>
<name>A0A923LRV0_9FIRM</name>
<proteinExistence type="predicted"/>
<keyword evidence="1" id="KW-0677">Repeat</keyword>
<dbReference type="AlphaFoldDB" id="A0A923LRV0"/>
<dbReference type="Proteomes" id="UP000606499">
    <property type="component" value="Unassembled WGS sequence"/>
</dbReference>
<protein>
    <submittedName>
        <fullName evidence="4">S-layer homology domain-containing protein</fullName>
    </submittedName>
</protein>
<keyword evidence="2" id="KW-0732">Signal</keyword>
<feature type="chain" id="PRO_5037163825" evidence="2">
    <location>
        <begin position="22"/>
        <end position="755"/>
    </location>
</feature>
<dbReference type="RefSeq" id="WP_186949450.1">
    <property type="nucleotide sequence ID" value="NZ_JACOPL010000001.1"/>
</dbReference>
<dbReference type="Pfam" id="PF00395">
    <property type="entry name" value="SLH"/>
    <property type="match status" value="2"/>
</dbReference>
<gene>
    <name evidence="4" type="ORF">H8S45_01345</name>
</gene>
<evidence type="ECO:0000259" key="3">
    <source>
        <dbReference type="PROSITE" id="PS51272"/>
    </source>
</evidence>
<evidence type="ECO:0000256" key="2">
    <source>
        <dbReference type="SAM" id="SignalP"/>
    </source>
</evidence>
<feature type="domain" description="SLH" evidence="3">
    <location>
        <begin position="81"/>
        <end position="150"/>
    </location>
</feature>
<sequence length="755" mass="80752">MKKRLLSLCLAFLFAITPASASFTDITDSKLSQTVSVLDALGIMQGVGGNRFDPNSALTRAQFCKLAVTALGVSDVSAYGSYTIFPDVKSSHWAAQYINAAVRHPDLKEYSIIRGYADGTFGPDKTVNFGEVCTMLLRMLGYTEADIGPFWPADYIARAQSLGLTENVSLTNATAAVKRGDAATLLLNTLGTELKGDNSGMLLNKISSSTIENCILLATSETDSSLAPNEAIFYENGSLNESPRKTAGTLDKSLIGVYGTIVIGKEGDKVAVGVVPNNNKIESYTVTSAAADSISTSTQTLRPNRDTDLYVAREKKLDKFSNMWAGIQHGDTLTLYYDEYGALQLMAVLPSATSSSDTSFVYGLATSVNIPEGYQIIKNGAVIDRSRIKKYDVVTLDPANRQAVVSDAKISGCYTKGEPSFAYPQTVELFGGQSYSISDRAAASFEDIKLKDYITLLFSEAGDVIAAYPKNMVSADMQGIVTAVDGKKVTVVLTNGLTLHIQAEAESLDELMGRLVSVGQSSNGSAYLTKRALTGRVSGNWSIADGKIGNSVVSPKVRIYEEVAPGAPLSAIAQSDIDLASVSSSQIRYTVIDNAGTVTNIILGDVTGDSWIYGIGSGSSRGEDDNKEYYAGIKYWDGSKTVSEEYRVDTLPGGLNGSAIGIPKGYKNGSSAVNRSFSTLPLKLVDTVSISAFDGATGVRTRDGYYNLTDDIGVYVSDRREFISLQNAKANYTNFRLYANKNAEDGGKIRMIIAS</sequence>